<gene>
    <name evidence="1" type="ORF">FIT61_06615</name>
</gene>
<dbReference type="RefSeq" id="WP_139873989.1">
    <property type="nucleotide sequence ID" value="NZ_CP040985.1"/>
</dbReference>
<evidence type="ECO:0000313" key="1">
    <source>
        <dbReference type="EMBL" id="QDD14089.1"/>
    </source>
</evidence>
<organism evidence="1 2">
    <name type="scientific">Candidatus Methylopumilus rimovensis</name>
    <dbReference type="NCBI Taxonomy" id="2588535"/>
    <lineage>
        <taxon>Bacteria</taxon>
        <taxon>Pseudomonadati</taxon>
        <taxon>Pseudomonadota</taxon>
        <taxon>Betaproteobacteria</taxon>
        <taxon>Nitrosomonadales</taxon>
        <taxon>Methylophilaceae</taxon>
        <taxon>Candidatus Methylopumilus</taxon>
    </lineage>
</organism>
<dbReference type="Proteomes" id="UP000312102">
    <property type="component" value="Chromosome"/>
</dbReference>
<sequence length="85" mass="10343">MVQKLRELFFQLRTRHFKFIERRKSLHFEVSGYYPYQIMDIGESFLIGNTNIEILNKKHKIINKKLKKTFLAKIETDGIRIMRIQ</sequence>
<name>A0AAE6FTU9_9PROT</name>
<reference evidence="1 2" key="1">
    <citation type="journal article" date="2019" name="ISME J.">
        <title>Evolution in action: habitat transition from sediment to the pelagial leads to genome streamlining in Methylophilaceae.</title>
        <authorList>
            <person name="Salcher M."/>
            <person name="Schaefle D."/>
            <person name="Kaspar M."/>
            <person name="Neuenschwander S.M."/>
            <person name="Ghai R."/>
        </authorList>
    </citation>
    <scope>NUCLEOTIDE SEQUENCE [LARGE SCALE GENOMIC DNA]</scope>
    <source>
        <strain evidence="1 2">MMS-RI-1</strain>
    </source>
</reference>
<dbReference type="AlphaFoldDB" id="A0AAE6FTU9"/>
<dbReference type="KEGG" id="mrk:FIT61_06615"/>
<keyword evidence="2" id="KW-1185">Reference proteome</keyword>
<protein>
    <submittedName>
        <fullName evidence="1">Uncharacterized protein</fullName>
    </submittedName>
</protein>
<proteinExistence type="predicted"/>
<evidence type="ECO:0000313" key="2">
    <source>
        <dbReference type="Proteomes" id="UP000312102"/>
    </source>
</evidence>
<dbReference type="EMBL" id="CP040986">
    <property type="protein sequence ID" value="QDD14089.1"/>
    <property type="molecule type" value="Genomic_DNA"/>
</dbReference>
<accession>A0AAE6FTU9</accession>